<evidence type="ECO:0000313" key="1">
    <source>
        <dbReference type="EMBL" id="SFH56702.1"/>
    </source>
</evidence>
<name>A0A1I3B3A2_9EURY</name>
<sequence>MATETDDRGRIYLPKELRDRHGERFRVVDLPSRIVLVPVDDDPIQAVRESAGPAFEGKSIDELRDDARTAIAEESRRETEGKTDT</sequence>
<dbReference type="AlphaFoldDB" id="A0A1I3B3A2"/>
<organism evidence="1 2">
    <name type="scientific">Halorubrum aquaticum</name>
    <dbReference type="NCBI Taxonomy" id="387340"/>
    <lineage>
        <taxon>Archaea</taxon>
        <taxon>Methanobacteriati</taxon>
        <taxon>Methanobacteriota</taxon>
        <taxon>Stenosarchaea group</taxon>
        <taxon>Halobacteria</taxon>
        <taxon>Halobacteriales</taxon>
        <taxon>Haloferacaceae</taxon>
        <taxon>Halorubrum</taxon>
    </lineage>
</organism>
<dbReference type="Proteomes" id="UP000323537">
    <property type="component" value="Unassembled WGS sequence"/>
</dbReference>
<dbReference type="InterPro" id="IPR037914">
    <property type="entry name" value="SpoVT-AbrB_sf"/>
</dbReference>
<dbReference type="OrthoDB" id="28233at2157"/>
<evidence type="ECO:0000313" key="2">
    <source>
        <dbReference type="Proteomes" id="UP000323537"/>
    </source>
</evidence>
<protein>
    <recommendedName>
        <fullName evidence="3">SpoVT-AbrB domain-containing protein</fullName>
    </recommendedName>
</protein>
<evidence type="ECO:0008006" key="3">
    <source>
        <dbReference type="Google" id="ProtNLM"/>
    </source>
</evidence>
<dbReference type="SUPFAM" id="SSF89447">
    <property type="entry name" value="AbrB/MazE/MraZ-like"/>
    <property type="match status" value="1"/>
</dbReference>
<gene>
    <name evidence="1" type="ORF">SAMN04488066_10934</name>
</gene>
<keyword evidence="2" id="KW-1185">Reference proteome</keyword>
<reference evidence="1 2" key="1">
    <citation type="submission" date="2016-10" db="EMBL/GenBank/DDBJ databases">
        <authorList>
            <person name="Varghese N."/>
            <person name="Submissions S."/>
        </authorList>
    </citation>
    <scope>NUCLEOTIDE SEQUENCE [LARGE SCALE GENOMIC DNA]</scope>
    <source>
        <strain evidence="1 2">CGMCC 1.6377</strain>
    </source>
</reference>
<dbReference type="EMBL" id="FOPZ01000009">
    <property type="protein sequence ID" value="SFH56702.1"/>
    <property type="molecule type" value="Genomic_DNA"/>
</dbReference>
<proteinExistence type="predicted"/>
<accession>A0A1I3B3A2</accession>